<gene>
    <name evidence="1" type="ORF">DLM86_21110</name>
</gene>
<dbReference type="Proteomes" id="UP000247476">
    <property type="component" value="Unassembled WGS sequence"/>
</dbReference>
<dbReference type="NCBIfam" id="TIGR03581">
    <property type="entry name" value="EF_0839"/>
    <property type="match status" value="1"/>
</dbReference>
<keyword evidence="2" id="KW-1185">Reference proteome</keyword>
<dbReference type="RefSeq" id="WP_110842036.1">
    <property type="nucleotide sequence ID" value="NZ_QJVJ01000009.1"/>
</dbReference>
<dbReference type="EMBL" id="QJVJ01000009">
    <property type="protein sequence ID" value="PYI52668.1"/>
    <property type="molecule type" value="Genomic_DNA"/>
</dbReference>
<evidence type="ECO:0000313" key="1">
    <source>
        <dbReference type="EMBL" id="PYI52668.1"/>
    </source>
</evidence>
<dbReference type="Pfam" id="PF07071">
    <property type="entry name" value="KDGP_aldolase"/>
    <property type="match status" value="1"/>
</dbReference>
<accession>A0A2V5K0L0</accession>
<organism evidence="1 2">
    <name type="scientific">Paenibacillus flagellatus</name>
    <dbReference type="NCBI Taxonomy" id="2211139"/>
    <lineage>
        <taxon>Bacteria</taxon>
        <taxon>Bacillati</taxon>
        <taxon>Bacillota</taxon>
        <taxon>Bacilli</taxon>
        <taxon>Bacillales</taxon>
        <taxon>Paenibacillaceae</taxon>
        <taxon>Paenibacillus</taxon>
    </lineage>
</organism>
<reference evidence="1 2" key="1">
    <citation type="submission" date="2018-05" db="EMBL/GenBank/DDBJ databases">
        <title>Paenibacillus flagellatus sp. nov., isolated from selenium mineral soil.</title>
        <authorList>
            <person name="Dai X."/>
        </authorList>
    </citation>
    <scope>NUCLEOTIDE SEQUENCE [LARGE SCALE GENOMIC DNA]</scope>
    <source>
        <strain evidence="1 2">DXL2</strain>
    </source>
</reference>
<dbReference type="OrthoDB" id="6580179at2"/>
<dbReference type="InterPro" id="IPR013785">
    <property type="entry name" value="Aldolase_TIM"/>
</dbReference>
<dbReference type="InterPro" id="IPR010763">
    <property type="entry name" value="DgaF"/>
</dbReference>
<sequence>MSGKPIVGLNVLAKDVDNAVRITEAAQGSVMVGVMVKEFASVEAAVERVEALQAAGVQVSVGLGGGDPTQWDKVVQVAVRTKPDHVNQVFPAAGYTIGALRQAGSAHTLVNALVTPAGEAGRVYVTTGPVSREYREAISCEAAAALLAEIGVHSIKLFPIEGTKRLDEVAAMVKAAVSQGITMFEPTGGIDTDTVARIVGVCAENGALRIVPHVYTSIVDPATGLTRIEDVRQLVRQLADWIG</sequence>
<evidence type="ECO:0000313" key="2">
    <source>
        <dbReference type="Proteomes" id="UP000247476"/>
    </source>
</evidence>
<protein>
    <submittedName>
        <fullName evidence="1">4-hydroxy-2-ketovalerate aldolase</fullName>
    </submittedName>
</protein>
<dbReference type="AlphaFoldDB" id="A0A2V5K0L0"/>
<proteinExistence type="predicted"/>
<dbReference type="Gene3D" id="3.20.20.70">
    <property type="entry name" value="Aldolase class I"/>
    <property type="match status" value="1"/>
</dbReference>
<name>A0A2V5K0L0_9BACL</name>
<comment type="caution">
    <text evidence="1">The sequence shown here is derived from an EMBL/GenBank/DDBJ whole genome shotgun (WGS) entry which is preliminary data.</text>
</comment>